<dbReference type="EMBL" id="FNCZ01000008">
    <property type="protein sequence ID" value="SDI21303.1"/>
    <property type="molecule type" value="Genomic_DNA"/>
</dbReference>
<proteinExistence type="predicted"/>
<organism evidence="3 4">
    <name type="scientific">Winogradskyella thalassocola</name>
    <dbReference type="NCBI Taxonomy" id="262004"/>
    <lineage>
        <taxon>Bacteria</taxon>
        <taxon>Pseudomonadati</taxon>
        <taxon>Bacteroidota</taxon>
        <taxon>Flavobacteriia</taxon>
        <taxon>Flavobacteriales</taxon>
        <taxon>Flavobacteriaceae</taxon>
        <taxon>Winogradskyella</taxon>
    </lineage>
</organism>
<dbReference type="Gene3D" id="3.90.550.10">
    <property type="entry name" value="Spore Coat Polysaccharide Biosynthesis Protein SpsA, Chain A"/>
    <property type="match status" value="1"/>
</dbReference>
<feature type="domain" description="Glycosyltransferase 2-like" evidence="2">
    <location>
        <begin position="7"/>
        <end position="134"/>
    </location>
</feature>
<keyword evidence="1" id="KW-1133">Transmembrane helix</keyword>
<accession>A0A1G8IR07</accession>
<dbReference type="Pfam" id="PF00535">
    <property type="entry name" value="Glycos_transf_2"/>
    <property type="match status" value="1"/>
</dbReference>
<feature type="transmembrane region" description="Helical" evidence="1">
    <location>
        <begin position="241"/>
        <end position="259"/>
    </location>
</feature>
<keyword evidence="1" id="KW-0472">Membrane</keyword>
<evidence type="ECO:0000259" key="2">
    <source>
        <dbReference type="Pfam" id="PF00535"/>
    </source>
</evidence>
<dbReference type="InterPro" id="IPR029044">
    <property type="entry name" value="Nucleotide-diphossugar_trans"/>
</dbReference>
<sequence length="333" mass="37974">METIDFSFIIPVYNRPNEIKELLESFSNFEGQHTYEIVIVEDGSTETSEPVVDLYNSQLDISYYFKENSGPGDSRNYGMQKAKGNYFIILDSDVLLPSNYLIEVKTFLNTSYYDCFGGPDAAHSSFSNLQKAINFAMTSFITTGGIRGGKQNVEDFQPRSFNMGLSKKAFIASGGFGKIYPGEDPDLSLRLQKLGFKTNLIETAFVYHKRRISWSKFYKQVYKFGMVRPILNQWHPNSKSIVYWFPTVFSLGFIISILLAAFQFNLLLYFYGLYFALAFILALITNRNLSVAFQALLAIVIQFFGYGYGFLKSTFNLVILGKDPEDAFPELFF</sequence>
<dbReference type="GO" id="GO:0016758">
    <property type="term" value="F:hexosyltransferase activity"/>
    <property type="evidence" value="ECO:0007669"/>
    <property type="project" value="UniProtKB-ARBA"/>
</dbReference>
<gene>
    <name evidence="3" type="ORF">SAMN04489796_10848</name>
</gene>
<dbReference type="RefSeq" id="WP_092469764.1">
    <property type="nucleotide sequence ID" value="NZ_FNCZ01000008.1"/>
</dbReference>
<dbReference type="OrthoDB" id="9813550at2"/>
<name>A0A1G8IR07_9FLAO</name>
<feature type="transmembrane region" description="Helical" evidence="1">
    <location>
        <begin position="291"/>
        <end position="311"/>
    </location>
</feature>
<protein>
    <submittedName>
        <fullName evidence="3">Glycosyltransferase, GT2 family</fullName>
    </submittedName>
</protein>
<feature type="transmembrane region" description="Helical" evidence="1">
    <location>
        <begin position="266"/>
        <end position="285"/>
    </location>
</feature>
<evidence type="ECO:0000313" key="4">
    <source>
        <dbReference type="Proteomes" id="UP000199492"/>
    </source>
</evidence>
<dbReference type="STRING" id="262004.SAMN04489796_10848"/>
<reference evidence="4" key="1">
    <citation type="submission" date="2016-10" db="EMBL/GenBank/DDBJ databases">
        <authorList>
            <person name="Varghese N."/>
            <person name="Submissions S."/>
        </authorList>
    </citation>
    <scope>NUCLEOTIDE SEQUENCE [LARGE SCALE GENOMIC DNA]</scope>
    <source>
        <strain evidence="4">DSM 15363</strain>
    </source>
</reference>
<keyword evidence="4" id="KW-1185">Reference proteome</keyword>
<evidence type="ECO:0000256" key="1">
    <source>
        <dbReference type="SAM" id="Phobius"/>
    </source>
</evidence>
<keyword evidence="3" id="KW-0808">Transferase</keyword>
<dbReference type="AlphaFoldDB" id="A0A1G8IR07"/>
<keyword evidence="1" id="KW-0812">Transmembrane</keyword>
<dbReference type="Proteomes" id="UP000199492">
    <property type="component" value="Unassembled WGS sequence"/>
</dbReference>
<dbReference type="SUPFAM" id="SSF53448">
    <property type="entry name" value="Nucleotide-diphospho-sugar transferases"/>
    <property type="match status" value="1"/>
</dbReference>
<dbReference type="InterPro" id="IPR001173">
    <property type="entry name" value="Glyco_trans_2-like"/>
</dbReference>
<dbReference type="PANTHER" id="PTHR22916">
    <property type="entry name" value="GLYCOSYLTRANSFERASE"/>
    <property type="match status" value="1"/>
</dbReference>
<dbReference type="PANTHER" id="PTHR22916:SF64">
    <property type="entry name" value="TRANSFERASE, PUTATIVE-RELATED"/>
    <property type="match status" value="1"/>
</dbReference>
<evidence type="ECO:0000313" key="3">
    <source>
        <dbReference type="EMBL" id="SDI21303.1"/>
    </source>
</evidence>